<feature type="signal peptide" evidence="2">
    <location>
        <begin position="1"/>
        <end position="29"/>
    </location>
</feature>
<dbReference type="EMBL" id="NQVE01000188">
    <property type="protein sequence ID" value="RAL41452.1"/>
    <property type="molecule type" value="Genomic_DNA"/>
</dbReference>
<dbReference type="InterPro" id="IPR011692">
    <property type="entry name" value="Stress_up-reg_Nod19"/>
</dbReference>
<dbReference type="PANTHER" id="PTHR33390:SF1">
    <property type="entry name" value="STRESS UP-REGULATED NOD 19 PROTEIN"/>
    <property type="match status" value="1"/>
</dbReference>
<evidence type="ECO:0000313" key="3">
    <source>
        <dbReference type="EMBL" id="RAL41452.1"/>
    </source>
</evidence>
<accession>A0A328D6G4</accession>
<reference evidence="3 4" key="1">
    <citation type="submission" date="2018-06" db="EMBL/GenBank/DDBJ databases">
        <title>The Genome of Cuscuta australis (Dodder) Provides Insight into the Evolution of Plant Parasitism.</title>
        <authorList>
            <person name="Liu H."/>
        </authorList>
    </citation>
    <scope>NUCLEOTIDE SEQUENCE [LARGE SCALE GENOMIC DNA]</scope>
    <source>
        <strain evidence="4">cv. Yunnan</strain>
        <tissue evidence="3">Vines</tissue>
    </source>
</reference>
<dbReference type="Proteomes" id="UP000249390">
    <property type="component" value="Unassembled WGS sequence"/>
</dbReference>
<keyword evidence="1" id="KW-0812">Transmembrane</keyword>
<dbReference type="PANTHER" id="PTHR33390">
    <property type="entry name" value="STRESS UP-REGULATED NOD 19 PROTEIN"/>
    <property type="match status" value="1"/>
</dbReference>
<keyword evidence="1" id="KW-0472">Membrane</keyword>
<dbReference type="AlphaFoldDB" id="A0A328D6G4"/>
<evidence type="ECO:0000313" key="4">
    <source>
        <dbReference type="Proteomes" id="UP000249390"/>
    </source>
</evidence>
<keyword evidence="2" id="KW-0732">Signal</keyword>
<keyword evidence="1" id="KW-1133">Transmembrane helix</keyword>
<proteinExistence type="predicted"/>
<protein>
    <recommendedName>
        <fullName evidence="5">Stress up-regulated Nod 19</fullName>
    </recommendedName>
</protein>
<dbReference type="Pfam" id="PF07712">
    <property type="entry name" value="SURNod19"/>
    <property type="match status" value="2"/>
</dbReference>
<feature type="transmembrane region" description="Helical" evidence="1">
    <location>
        <begin position="473"/>
        <end position="493"/>
    </location>
</feature>
<name>A0A328D6G4_9ASTE</name>
<evidence type="ECO:0000256" key="1">
    <source>
        <dbReference type="SAM" id="Phobius"/>
    </source>
</evidence>
<keyword evidence="4" id="KW-1185">Reference proteome</keyword>
<evidence type="ECO:0008006" key="5">
    <source>
        <dbReference type="Google" id="ProtNLM"/>
    </source>
</evidence>
<gene>
    <name evidence="3" type="ORF">DM860_010246</name>
</gene>
<sequence>MEMSHSSSNGCCLFLVVVLILATLSQTSSQANNVLKTSTFLSPKFELQPGSVENKIYFNIDFPKGHIAVKRFDAEVVDEAGNSVPLHETYMHHWLVAKYYIRKGVENPKYHSLGLGFHQSDFIMVKNSGLCGNGLVQYFGLGSETRKTDTHIPDPYGIEVGNVEEIPEGYEEGWLLNVHAIDTRGAVDKLGCTECWCGLYNVTVDEYGKAIERDYIGGLRCCADGTRCRVKKGFESGKKRGLYLKYNVTYVEWDDSSSIVPVKIYIFDVTDTWGKMDGTTKVSSKGHNCKIEYDVPLCPSNVDKENCIHTQSTVSSLPTGGDVIYAVSHQHTGGVGSVLYGEVLLSTFSIPFESPILPFCCLQSISMRKLSKQVFLEWFQDGRTLCSSHPIYGEGKEAGNEEGYIVGMTTCYPQPGSVKIAKGEKLTFVSNYSSSQSHTGVMGLFYILVAEPLHYSHSALHERGERVGPMSGIWALVALCGVAGLIAAIAVMIKTSSKREDGYEPMVA</sequence>
<evidence type="ECO:0000256" key="2">
    <source>
        <dbReference type="SAM" id="SignalP"/>
    </source>
</evidence>
<comment type="caution">
    <text evidence="3">The sequence shown here is derived from an EMBL/GenBank/DDBJ whole genome shotgun (WGS) entry which is preliminary data.</text>
</comment>
<feature type="chain" id="PRO_5016405713" description="Stress up-regulated Nod 19" evidence="2">
    <location>
        <begin position="30"/>
        <end position="508"/>
    </location>
</feature>
<organism evidence="3 4">
    <name type="scientific">Cuscuta australis</name>
    <dbReference type="NCBI Taxonomy" id="267555"/>
    <lineage>
        <taxon>Eukaryota</taxon>
        <taxon>Viridiplantae</taxon>
        <taxon>Streptophyta</taxon>
        <taxon>Embryophyta</taxon>
        <taxon>Tracheophyta</taxon>
        <taxon>Spermatophyta</taxon>
        <taxon>Magnoliopsida</taxon>
        <taxon>eudicotyledons</taxon>
        <taxon>Gunneridae</taxon>
        <taxon>Pentapetalae</taxon>
        <taxon>asterids</taxon>
        <taxon>lamiids</taxon>
        <taxon>Solanales</taxon>
        <taxon>Convolvulaceae</taxon>
        <taxon>Cuscuteae</taxon>
        <taxon>Cuscuta</taxon>
        <taxon>Cuscuta subgen. Grammica</taxon>
        <taxon>Cuscuta sect. Cleistogrammica</taxon>
    </lineage>
</organism>